<accession>A0A0P1AJC8</accession>
<sequence length="113" mass="12484">MGYAVFVSAVRFCCSRGQTGCGGARTKGTSPYARIDFARSVMICSPPVHTVTTLLRHKESTKPAILTVRKGRTIKQCQIHMPKQNWTSILDVPDASQMSSAVAYMQQQLKLHN</sequence>
<dbReference type="AlphaFoldDB" id="A0A0P1AJC8"/>
<dbReference type="GeneID" id="36406276"/>
<dbReference type="EMBL" id="CCYD01000524">
    <property type="protein sequence ID" value="CEG41052.1"/>
    <property type="molecule type" value="Genomic_DNA"/>
</dbReference>
<dbReference type="RefSeq" id="XP_024577421.1">
    <property type="nucleotide sequence ID" value="XM_024726778.1"/>
</dbReference>
<reference evidence="2" key="1">
    <citation type="submission" date="2014-09" db="EMBL/GenBank/DDBJ databases">
        <authorList>
            <person name="Sharma Rahul"/>
            <person name="Thines Marco"/>
        </authorList>
    </citation>
    <scope>NUCLEOTIDE SEQUENCE [LARGE SCALE GENOMIC DNA]</scope>
</reference>
<name>A0A0P1AJC8_PLAHL</name>
<protein>
    <submittedName>
        <fullName evidence="1">Uncharacterized protein</fullName>
    </submittedName>
</protein>
<organism evidence="1 2">
    <name type="scientific">Plasmopara halstedii</name>
    <name type="common">Downy mildew of sunflower</name>
    <dbReference type="NCBI Taxonomy" id="4781"/>
    <lineage>
        <taxon>Eukaryota</taxon>
        <taxon>Sar</taxon>
        <taxon>Stramenopiles</taxon>
        <taxon>Oomycota</taxon>
        <taxon>Peronosporomycetes</taxon>
        <taxon>Peronosporales</taxon>
        <taxon>Peronosporaceae</taxon>
        <taxon>Plasmopara</taxon>
    </lineage>
</organism>
<keyword evidence="2" id="KW-1185">Reference proteome</keyword>
<evidence type="ECO:0000313" key="1">
    <source>
        <dbReference type="EMBL" id="CEG41052.1"/>
    </source>
</evidence>
<evidence type="ECO:0000313" key="2">
    <source>
        <dbReference type="Proteomes" id="UP000054928"/>
    </source>
</evidence>
<dbReference type="Proteomes" id="UP000054928">
    <property type="component" value="Unassembled WGS sequence"/>
</dbReference>
<proteinExistence type="predicted"/>